<dbReference type="InterPro" id="IPR024989">
    <property type="entry name" value="MFS_assoc_dom"/>
</dbReference>
<dbReference type="InterPro" id="IPR051717">
    <property type="entry name" value="MFS_MFSD6"/>
</dbReference>
<dbReference type="InterPro" id="IPR036259">
    <property type="entry name" value="MFS_trans_sf"/>
</dbReference>
<dbReference type="AlphaFoldDB" id="A0A6S7IPR2"/>
<evidence type="ECO:0000256" key="2">
    <source>
        <dbReference type="ARBA" id="ARBA00005241"/>
    </source>
</evidence>
<dbReference type="EMBL" id="CACRXK020010609">
    <property type="protein sequence ID" value="CAB4019747.1"/>
    <property type="molecule type" value="Genomic_DNA"/>
</dbReference>
<name>A0A6S7IPR2_PARCT</name>
<keyword evidence="3" id="KW-0812">Transmembrane</keyword>
<evidence type="ECO:0000256" key="5">
    <source>
        <dbReference type="ARBA" id="ARBA00023136"/>
    </source>
</evidence>
<proteinExistence type="inferred from homology"/>
<dbReference type="PANTHER" id="PTHR16172">
    <property type="entry name" value="MAJOR FACILITATOR SUPERFAMILY DOMAIN-CONTAINING PROTEIN 6-LIKE"/>
    <property type="match status" value="1"/>
</dbReference>
<evidence type="ECO:0000313" key="6">
    <source>
        <dbReference type="EMBL" id="CAB4019747.1"/>
    </source>
</evidence>
<keyword evidence="5" id="KW-0472">Membrane</keyword>
<dbReference type="SUPFAM" id="SSF103473">
    <property type="entry name" value="MFS general substrate transporter"/>
    <property type="match status" value="1"/>
</dbReference>
<dbReference type="OrthoDB" id="515887at2759"/>
<evidence type="ECO:0000256" key="1">
    <source>
        <dbReference type="ARBA" id="ARBA00004141"/>
    </source>
</evidence>
<reference evidence="6" key="1">
    <citation type="submission" date="2020-04" db="EMBL/GenBank/DDBJ databases">
        <authorList>
            <person name="Alioto T."/>
            <person name="Alioto T."/>
            <person name="Gomez Garrido J."/>
        </authorList>
    </citation>
    <scope>NUCLEOTIDE SEQUENCE</scope>
    <source>
        <strain evidence="6">A484AB</strain>
    </source>
</reference>
<dbReference type="Gene3D" id="1.20.1250.20">
    <property type="entry name" value="MFS general substrate transporter like domains"/>
    <property type="match status" value="2"/>
</dbReference>
<evidence type="ECO:0000313" key="7">
    <source>
        <dbReference type="Proteomes" id="UP001152795"/>
    </source>
</evidence>
<comment type="caution">
    <text evidence="6">The sequence shown here is derived from an EMBL/GenBank/DDBJ whole genome shotgun (WGS) entry which is preliminary data.</text>
</comment>
<gene>
    <name evidence="6" type="ORF">PACLA_8A072048</name>
</gene>
<dbReference type="PROSITE" id="PS51257">
    <property type="entry name" value="PROKAR_LIPOPROTEIN"/>
    <property type="match status" value="1"/>
</dbReference>
<evidence type="ECO:0000256" key="3">
    <source>
        <dbReference type="ARBA" id="ARBA00022692"/>
    </source>
</evidence>
<keyword evidence="7" id="KW-1185">Reference proteome</keyword>
<comment type="subcellular location">
    <subcellularLocation>
        <location evidence="1">Membrane</location>
        <topology evidence="1">Multi-pass membrane protein</topology>
    </subcellularLocation>
</comment>
<comment type="similarity">
    <text evidence="2">Belongs to the major facilitator superfamily. MFSD6 family.</text>
</comment>
<dbReference type="GO" id="GO:0016020">
    <property type="term" value="C:membrane"/>
    <property type="evidence" value="ECO:0007669"/>
    <property type="project" value="UniProtKB-SubCell"/>
</dbReference>
<sequence>MYLEFDKNHGSSTYQRFLLTPKLFVFFYSASLGCLMPFLPIFFRLNGMSAIQAGLLVSTRYLIIFWSAPTLSFLASKINARKCVLVMAVLFGALANMAFVFTAKYQEKTRQNCADIGENVNQSLMTNLGSSIFNHVNTNNSIHFQAMFNVSIEQDIFHAIGLKFDKQFLTFLVIVAVGTFMSSPAKPLHELVSLAIIKEHNASYNIQRLCSVLGWSVMSLLVAVVVYKLPCSFKLSQNVFDLHFGFHMLFATTALIFVVIMKAPAHKVTAKFKFCRVLKVACKNPNCIVAIVAMAILGTAQSAVSSYLFWYIQDLGGNEIHMGLIVFVSGLSQIPLLFLTKYLIHWLGHGWMFFISMFGFATRFILYSYINHPLMVIPIEFLHALTSSSIWLTSMSLAVLVAPIGFERSMQNLFTTSYYGLGMGVGGVLASIGYQLYGPIQVFECAAAVCAVYSLVMALLQCLISPPDENHGFPINGDYYKAGAGSNNQSDWLLEALNAEEEEIQYSRS</sequence>
<protein>
    <submittedName>
        <fullName evidence="6">Uncharacterized protein</fullName>
    </submittedName>
</protein>
<accession>A0A6S7IPR2</accession>
<organism evidence="6 7">
    <name type="scientific">Paramuricea clavata</name>
    <name type="common">Red gorgonian</name>
    <name type="synonym">Violescent sea-whip</name>
    <dbReference type="NCBI Taxonomy" id="317549"/>
    <lineage>
        <taxon>Eukaryota</taxon>
        <taxon>Metazoa</taxon>
        <taxon>Cnidaria</taxon>
        <taxon>Anthozoa</taxon>
        <taxon>Octocorallia</taxon>
        <taxon>Malacalcyonacea</taxon>
        <taxon>Plexauridae</taxon>
        <taxon>Paramuricea</taxon>
    </lineage>
</organism>
<dbReference type="PANTHER" id="PTHR16172:SF41">
    <property type="entry name" value="MAJOR FACILITATOR SUPERFAMILY DOMAIN-CONTAINING PROTEIN 6-LIKE"/>
    <property type="match status" value="1"/>
</dbReference>
<evidence type="ECO:0000256" key="4">
    <source>
        <dbReference type="ARBA" id="ARBA00022989"/>
    </source>
</evidence>
<dbReference type="Proteomes" id="UP001152795">
    <property type="component" value="Unassembled WGS sequence"/>
</dbReference>
<dbReference type="Pfam" id="PF12832">
    <property type="entry name" value="MFS_1_like"/>
    <property type="match status" value="1"/>
</dbReference>
<keyword evidence="4" id="KW-1133">Transmembrane helix</keyword>